<dbReference type="Proteomes" id="UP000092508">
    <property type="component" value="Unassembled WGS sequence"/>
</dbReference>
<dbReference type="EMBL" id="LZMZ01000004">
    <property type="protein sequence ID" value="OBX80758.1"/>
    <property type="molecule type" value="Genomic_DNA"/>
</dbReference>
<dbReference type="AlphaFoldDB" id="A0A1B8QFM6"/>
<reference evidence="2 3" key="1">
    <citation type="submission" date="2016-06" db="EMBL/GenBank/DDBJ databases">
        <title>Draft genome of Moraxella atlantae CCUG 66109.</title>
        <authorList>
            <person name="Salva-Serra F."/>
            <person name="Engstrom-Jakobsson H."/>
            <person name="Thorell K."/>
            <person name="Gonzales-Siles L."/>
            <person name="Karlsson R."/>
            <person name="Boulund F."/>
            <person name="Engstrand L."/>
            <person name="Kristiansson E."/>
            <person name="Moore E."/>
        </authorList>
    </citation>
    <scope>NUCLEOTIDE SEQUENCE [LARGE SCALE GENOMIC DNA]</scope>
    <source>
        <strain evidence="2 3">CCUG 66109</strain>
    </source>
</reference>
<feature type="region of interest" description="Disordered" evidence="1">
    <location>
        <begin position="23"/>
        <end position="43"/>
    </location>
</feature>
<evidence type="ECO:0000313" key="2">
    <source>
        <dbReference type="EMBL" id="OBX80758.1"/>
    </source>
</evidence>
<feature type="compositionally biased region" description="Polar residues" evidence="1">
    <location>
        <begin position="55"/>
        <end position="65"/>
    </location>
</feature>
<organism evidence="2 3">
    <name type="scientific">Faucicola atlantae</name>
    <dbReference type="NCBI Taxonomy" id="34059"/>
    <lineage>
        <taxon>Bacteria</taxon>
        <taxon>Pseudomonadati</taxon>
        <taxon>Pseudomonadota</taxon>
        <taxon>Gammaproteobacteria</taxon>
        <taxon>Moraxellales</taxon>
        <taxon>Moraxellaceae</taxon>
        <taxon>Faucicola</taxon>
    </lineage>
</organism>
<evidence type="ECO:0000313" key="3">
    <source>
        <dbReference type="Proteomes" id="UP000092508"/>
    </source>
</evidence>
<comment type="caution">
    <text evidence="2">The sequence shown here is derived from an EMBL/GenBank/DDBJ whole genome shotgun (WGS) entry which is preliminary data.</text>
</comment>
<proteinExistence type="predicted"/>
<feature type="region of interest" description="Disordered" evidence="1">
    <location>
        <begin position="55"/>
        <end position="112"/>
    </location>
</feature>
<feature type="compositionally biased region" description="Polar residues" evidence="1">
    <location>
        <begin position="78"/>
        <end position="87"/>
    </location>
</feature>
<accession>A0A1B8QFM6</accession>
<name>A0A1B8QFM6_9GAMM</name>
<protein>
    <submittedName>
        <fullName evidence="2">Uncharacterized protein</fullName>
    </submittedName>
</protein>
<sequence length="112" mass="12139">MLSTDPTNLNHAAGNAVVEDSVTHQAGEGMTAGKAPATETPDIFDNRPQAAVKTQNVETQPSNDPLQVMPQHGEAISETRSYPLESTSEGHVDHLDRLSDGTYDVPREHDEY</sequence>
<feature type="compositionally biased region" description="Basic and acidic residues" evidence="1">
    <location>
        <begin position="88"/>
        <end position="112"/>
    </location>
</feature>
<evidence type="ECO:0000256" key="1">
    <source>
        <dbReference type="SAM" id="MobiDB-lite"/>
    </source>
</evidence>
<gene>
    <name evidence="2" type="ORF">A9308_02880</name>
</gene>